<evidence type="ECO:0000313" key="4">
    <source>
        <dbReference type="Proteomes" id="UP000316806"/>
    </source>
</evidence>
<accession>A0A516REY8</accession>
<feature type="signal peptide" evidence="2">
    <location>
        <begin position="1"/>
        <end position="20"/>
    </location>
</feature>
<evidence type="ECO:0000256" key="1">
    <source>
        <dbReference type="SAM" id="MobiDB-lite"/>
    </source>
</evidence>
<evidence type="ECO:0000313" key="3">
    <source>
        <dbReference type="EMBL" id="QDQ14213.1"/>
    </source>
</evidence>
<feature type="region of interest" description="Disordered" evidence="1">
    <location>
        <begin position="21"/>
        <end position="82"/>
    </location>
</feature>
<feature type="region of interest" description="Disordered" evidence="1">
    <location>
        <begin position="320"/>
        <end position="366"/>
    </location>
</feature>
<feature type="compositionally biased region" description="Gly residues" evidence="1">
    <location>
        <begin position="21"/>
        <end position="35"/>
    </location>
</feature>
<reference evidence="3 4" key="1">
    <citation type="journal article" date="2019" name="J. Ind. Microbiol. Biotechnol.">
        <title>The complete genomic sequence of Streptomyces spectabilis NRRL-2792 and identification of secondary metabolite biosynthetic gene clusters.</title>
        <authorList>
            <person name="Sinha A."/>
            <person name="Phillips-Salemka S."/>
            <person name="Niraula T.A."/>
            <person name="Short K.A."/>
            <person name="Niraula N.P."/>
        </authorList>
    </citation>
    <scope>NUCLEOTIDE SEQUENCE [LARGE SCALE GENOMIC DNA]</scope>
    <source>
        <strain evidence="3 4">NRRL 2792</strain>
    </source>
</reference>
<dbReference type="Gene3D" id="2.130.10.130">
    <property type="entry name" value="Integrin alpha, N-terminal"/>
    <property type="match status" value="1"/>
</dbReference>
<gene>
    <name evidence="3" type="ORF">FH965_29570</name>
</gene>
<organism evidence="3 4">
    <name type="scientific">Streptomyces spectabilis</name>
    <dbReference type="NCBI Taxonomy" id="68270"/>
    <lineage>
        <taxon>Bacteria</taxon>
        <taxon>Bacillati</taxon>
        <taxon>Actinomycetota</taxon>
        <taxon>Actinomycetes</taxon>
        <taxon>Kitasatosporales</taxon>
        <taxon>Streptomycetaceae</taxon>
        <taxon>Streptomyces</taxon>
    </lineage>
</organism>
<proteinExistence type="predicted"/>
<feature type="region of interest" description="Disordered" evidence="1">
    <location>
        <begin position="98"/>
        <end position="140"/>
    </location>
</feature>
<evidence type="ECO:0000256" key="2">
    <source>
        <dbReference type="SAM" id="SignalP"/>
    </source>
</evidence>
<protein>
    <submittedName>
        <fullName evidence="3">VCBS repeat-containing protein</fullName>
    </submittedName>
</protein>
<dbReference type="RefSeq" id="WP_144321428.1">
    <property type="nucleotide sequence ID" value="NZ_CP040916.1"/>
</dbReference>
<dbReference type="InterPro" id="IPR028994">
    <property type="entry name" value="Integrin_alpha_N"/>
</dbReference>
<feature type="chain" id="PRO_5038665429" evidence="2">
    <location>
        <begin position="21"/>
        <end position="492"/>
    </location>
</feature>
<dbReference type="SUPFAM" id="SSF69318">
    <property type="entry name" value="Integrin alpha N-terminal domain"/>
    <property type="match status" value="1"/>
</dbReference>
<name>A0A516REY8_STRST</name>
<keyword evidence="2" id="KW-0732">Signal</keyword>
<dbReference type="AlphaFoldDB" id="A0A516REY8"/>
<dbReference type="PROSITE" id="PS51257">
    <property type="entry name" value="PROKAR_LIPOPROTEIN"/>
    <property type="match status" value="1"/>
</dbReference>
<dbReference type="EMBL" id="CP040916">
    <property type="protein sequence ID" value="QDQ14213.1"/>
    <property type="molecule type" value="Genomic_DNA"/>
</dbReference>
<sequence>MTPRTAARAVSVLAALALVAGCGGSDGSGSGGSRDGGGERSGASRAPDVVPTESRAPDPGRGSGDPDDINGDGHPDLLMQVPVAWPASHGGVPRIAVVFGSPRGPDPTTRTLYTTDELGVPDPSAVGNTPPYPGMTADLDDDGFADFVTRTGEEVPERERRTGAPGNRVVEYVNWGGHTGPRRGAAPTRLRLPAPDAAAGFDDVVRGDFDGDGRHDLAGLRTSDTGLRSDEEAVVLLFGPFTRTGAAARTERRILPQPPYASYSGIRADDIAPSGKPRTTGLFVHYGNDGEQSAGRYFAARPGGGLAAAGRPVREGNGYAFGDFDGDGTRDLAVGDDGGRNDEPGADSEEPDVDNSYAVYPGDGGRVRTYRPREGTGGSYTAVDHDGDGRDALLLGGREGPALYEGDRPVGHLVRRPPARVDGRRVPAGSGWLRVHFAADFDGDGKDEVVLSWTSTKLSDTYGSVPTHWWITHGVGPKDAAVFSTRKFAPPR</sequence>
<dbReference type="Proteomes" id="UP000316806">
    <property type="component" value="Chromosome"/>
</dbReference>
<feature type="compositionally biased region" description="Acidic residues" evidence="1">
    <location>
        <begin position="344"/>
        <end position="353"/>
    </location>
</feature>